<dbReference type="Proteomes" id="UP000674416">
    <property type="component" value="Unassembled WGS sequence"/>
</dbReference>
<sequence length="63" mass="7039">MVSYLDYSSPSAQFTFDVNNSPLFKKDNNNFINVLGVKQLNTLENVSLLDIFLSANNVVEPQA</sequence>
<dbReference type="EMBL" id="JAFDST010000005">
    <property type="protein sequence ID" value="MBP1083240.1"/>
    <property type="molecule type" value="Genomic_DNA"/>
</dbReference>
<organism evidence="1 2">
    <name type="scientific">Bacillus capparidis</name>
    <dbReference type="NCBI Taxonomy" id="1840411"/>
    <lineage>
        <taxon>Bacteria</taxon>
        <taxon>Bacillati</taxon>
        <taxon>Bacillota</taxon>
        <taxon>Bacilli</taxon>
        <taxon>Bacillales</taxon>
        <taxon>Bacillaceae</taxon>
        <taxon>Bacillus</taxon>
    </lineage>
</organism>
<name>A0ABS4D0X7_9BACI</name>
<protein>
    <submittedName>
        <fullName evidence="1">Uncharacterized protein</fullName>
    </submittedName>
</protein>
<reference evidence="1 2" key="1">
    <citation type="submission" date="2021-01" db="EMBL/GenBank/DDBJ databases">
        <title>Genomic Encyclopedia of Type Strains, Phase IV (KMG-IV): sequencing the most valuable type-strain genomes for metagenomic binning, comparative biology and taxonomic classification.</title>
        <authorList>
            <person name="Goeker M."/>
        </authorList>
    </citation>
    <scope>NUCLEOTIDE SEQUENCE [LARGE SCALE GENOMIC DNA]</scope>
    <source>
        <strain evidence="1 2">DSM 103394</strain>
    </source>
</reference>
<evidence type="ECO:0000313" key="1">
    <source>
        <dbReference type="EMBL" id="MBP1083240.1"/>
    </source>
</evidence>
<proteinExistence type="predicted"/>
<gene>
    <name evidence="1" type="ORF">JOC74_003754</name>
</gene>
<comment type="caution">
    <text evidence="1">The sequence shown here is derived from an EMBL/GenBank/DDBJ whole genome shotgun (WGS) entry which is preliminary data.</text>
</comment>
<keyword evidence="2" id="KW-1185">Reference proteome</keyword>
<evidence type="ECO:0000313" key="2">
    <source>
        <dbReference type="Proteomes" id="UP000674416"/>
    </source>
</evidence>
<accession>A0ABS4D0X7</accession>